<comment type="caution">
    <text evidence="2">The sequence shown here is derived from an EMBL/GenBank/DDBJ whole genome shotgun (WGS) entry which is preliminary data.</text>
</comment>
<keyword evidence="3" id="KW-1185">Reference proteome</keyword>
<feature type="transmembrane region" description="Helical" evidence="1">
    <location>
        <begin position="97"/>
        <end position="121"/>
    </location>
</feature>
<dbReference type="EMBL" id="LNIX01000003">
    <property type="protein sequence ID" value="OXA58686.1"/>
    <property type="molecule type" value="Genomic_DNA"/>
</dbReference>
<feature type="transmembrane region" description="Helical" evidence="1">
    <location>
        <begin position="178"/>
        <end position="204"/>
    </location>
</feature>
<sequence>MIPFDNCTLKNDEINQPNRLKCSNPTPNTIPWLLPMEWIEPGKSTILGGNKFVFYAIHTTGLIIILISITASLSVMLNVYQNFNRKKKSDFSDRFPLYISICDLLWGVSNLLGDHVVLMIYQVFPSKGIATLLAVNLFFFFGYQQLMNAGLTLSTYLKVVKHVTLQFGYLEWRLHTAVFLILISQIGMYCYLEAFGNGGFWFLIDLKTGWGIFFGAAVCATCTAHATLTLVAYRAIQNVISDHKRLFGTYVEPLPPKYSDDENKFPNSVRINSYIHQTTYSTATNCLTTFIYISICLYFPLAFIVWAGWTFAYFGYIEPFCALGVIISANSGGWVNAWGYFHNRKLKERRKTLVRNTLRPNNSSSSNV</sequence>
<feature type="transmembrane region" description="Helical" evidence="1">
    <location>
        <begin position="290"/>
        <end position="316"/>
    </location>
</feature>
<feature type="transmembrane region" description="Helical" evidence="1">
    <location>
        <begin position="322"/>
        <end position="341"/>
    </location>
</feature>
<keyword evidence="1" id="KW-1133">Transmembrane helix</keyword>
<dbReference type="OrthoDB" id="2376869at2759"/>
<dbReference type="AlphaFoldDB" id="A0A226EQ20"/>
<dbReference type="OMA" id="LLPMEWI"/>
<feature type="transmembrane region" description="Helical" evidence="1">
    <location>
        <begin position="52"/>
        <end position="77"/>
    </location>
</feature>
<evidence type="ECO:0000313" key="3">
    <source>
        <dbReference type="Proteomes" id="UP000198287"/>
    </source>
</evidence>
<dbReference type="Proteomes" id="UP000198287">
    <property type="component" value="Unassembled WGS sequence"/>
</dbReference>
<accession>A0A226EQ20</accession>
<evidence type="ECO:0000313" key="2">
    <source>
        <dbReference type="EMBL" id="OXA58686.1"/>
    </source>
</evidence>
<keyword evidence="1" id="KW-0472">Membrane</keyword>
<organism evidence="2 3">
    <name type="scientific">Folsomia candida</name>
    <name type="common">Springtail</name>
    <dbReference type="NCBI Taxonomy" id="158441"/>
    <lineage>
        <taxon>Eukaryota</taxon>
        <taxon>Metazoa</taxon>
        <taxon>Ecdysozoa</taxon>
        <taxon>Arthropoda</taxon>
        <taxon>Hexapoda</taxon>
        <taxon>Collembola</taxon>
        <taxon>Entomobryomorpha</taxon>
        <taxon>Isotomoidea</taxon>
        <taxon>Isotomidae</taxon>
        <taxon>Proisotominae</taxon>
        <taxon>Folsomia</taxon>
    </lineage>
</organism>
<gene>
    <name evidence="2" type="ORF">Fcan01_06478</name>
</gene>
<proteinExistence type="predicted"/>
<protein>
    <submittedName>
        <fullName evidence="2">Uncharacterized protein</fullName>
    </submittedName>
</protein>
<reference evidence="2 3" key="1">
    <citation type="submission" date="2015-12" db="EMBL/GenBank/DDBJ databases">
        <title>The genome of Folsomia candida.</title>
        <authorList>
            <person name="Faddeeva A."/>
            <person name="Derks M.F."/>
            <person name="Anvar Y."/>
            <person name="Smit S."/>
            <person name="Van Straalen N."/>
            <person name="Roelofs D."/>
        </authorList>
    </citation>
    <scope>NUCLEOTIDE SEQUENCE [LARGE SCALE GENOMIC DNA]</scope>
    <source>
        <strain evidence="2 3">VU population</strain>
        <tissue evidence="2">Whole body</tissue>
    </source>
</reference>
<keyword evidence="1" id="KW-0812">Transmembrane</keyword>
<name>A0A226EQ20_FOLCA</name>
<feature type="transmembrane region" description="Helical" evidence="1">
    <location>
        <begin position="133"/>
        <end position="157"/>
    </location>
</feature>
<feature type="transmembrane region" description="Helical" evidence="1">
    <location>
        <begin position="210"/>
        <end position="236"/>
    </location>
</feature>
<evidence type="ECO:0000256" key="1">
    <source>
        <dbReference type="SAM" id="Phobius"/>
    </source>
</evidence>